<evidence type="ECO:0008006" key="3">
    <source>
        <dbReference type="Google" id="ProtNLM"/>
    </source>
</evidence>
<organism evidence="1 2">
    <name type="scientific">Araneus ventricosus</name>
    <name type="common">Orbweaver spider</name>
    <name type="synonym">Epeira ventricosa</name>
    <dbReference type="NCBI Taxonomy" id="182803"/>
    <lineage>
        <taxon>Eukaryota</taxon>
        <taxon>Metazoa</taxon>
        <taxon>Ecdysozoa</taxon>
        <taxon>Arthropoda</taxon>
        <taxon>Chelicerata</taxon>
        <taxon>Arachnida</taxon>
        <taxon>Araneae</taxon>
        <taxon>Araneomorphae</taxon>
        <taxon>Entelegynae</taxon>
        <taxon>Araneoidea</taxon>
        <taxon>Araneidae</taxon>
        <taxon>Araneus</taxon>
    </lineage>
</organism>
<dbReference type="InterPro" id="IPR036397">
    <property type="entry name" value="RNaseH_sf"/>
</dbReference>
<dbReference type="Proteomes" id="UP000499080">
    <property type="component" value="Unassembled WGS sequence"/>
</dbReference>
<dbReference type="PANTHER" id="PTHR38681:SF1">
    <property type="entry name" value="RETROVIRUS-RELATED POL POLYPROTEIN FROM TRANSPOSON 412-LIKE PROTEIN"/>
    <property type="match status" value="1"/>
</dbReference>
<dbReference type="AlphaFoldDB" id="A0A4Y2KXJ3"/>
<gene>
    <name evidence="1" type="ORF">AVEN_87478_1</name>
</gene>
<dbReference type="GO" id="GO:0003676">
    <property type="term" value="F:nucleic acid binding"/>
    <property type="evidence" value="ECO:0007669"/>
    <property type="project" value="InterPro"/>
</dbReference>
<dbReference type="Gene3D" id="3.30.420.10">
    <property type="entry name" value="Ribonuclease H-like superfamily/Ribonuclease H"/>
    <property type="match status" value="1"/>
</dbReference>
<keyword evidence="2" id="KW-1185">Reference proteome</keyword>
<comment type="caution">
    <text evidence="1">The sequence shown here is derived from an EMBL/GenBank/DDBJ whole genome shotgun (WGS) entry which is preliminary data.</text>
</comment>
<proteinExistence type="predicted"/>
<reference evidence="1 2" key="1">
    <citation type="journal article" date="2019" name="Sci. Rep.">
        <title>Orb-weaving spider Araneus ventricosus genome elucidates the spidroin gene catalogue.</title>
        <authorList>
            <person name="Kono N."/>
            <person name="Nakamura H."/>
            <person name="Ohtoshi R."/>
            <person name="Moran D.A.P."/>
            <person name="Shinohara A."/>
            <person name="Yoshida Y."/>
            <person name="Fujiwara M."/>
            <person name="Mori M."/>
            <person name="Tomita M."/>
            <person name="Arakawa K."/>
        </authorList>
    </citation>
    <scope>NUCLEOTIDE SEQUENCE [LARGE SCALE GENOMIC DNA]</scope>
</reference>
<dbReference type="PANTHER" id="PTHR38681">
    <property type="entry name" value="RETROVIRUS-RELATED POL POLYPROTEIN FROM TRANSPOSON 412-LIKE PROTEIN-RELATED"/>
    <property type="match status" value="1"/>
</dbReference>
<dbReference type="EMBL" id="BGPR01005122">
    <property type="protein sequence ID" value="GBN07002.1"/>
    <property type="molecule type" value="Genomic_DNA"/>
</dbReference>
<evidence type="ECO:0000313" key="2">
    <source>
        <dbReference type="Proteomes" id="UP000499080"/>
    </source>
</evidence>
<dbReference type="OrthoDB" id="10053156at2759"/>
<sequence>MPDMEAETCVETFLNGWMSKFGVPEVVTTERGSQFESELFQAFTKFLRLTEDPNHKLPSGFKLPAGKSDIDIVVVPPETTEASDEEEGNDIILNHDNDDLPCDTAGYQSLPQEEIYWSLDKDISVPIVRDSMSCLQYGNMKQNLHLSDNGLINNIDKLYKIKKSSLVVLAANGLKDAVKCYCLSAPQRTSVLPLVTLGIRTSLKDDLGVFSAELLYGEVLRLSGECFRTSKSTPAIPAFLQHLKNHNQSLQLVPASNFAKDKVFIHKDLPTTTVGYYYHLRPARYCSLTASATI</sequence>
<evidence type="ECO:0000313" key="1">
    <source>
        <dbReference type="EMBL" id="GBN07002.1"/>
    </source>
</evidence>
<name>A0A4Y2KXJ3_ARAVE</name>
<accession>A0A4Y2KXJ3</accession>
<protein>
    <recommendedName>
        <fullName evidence="3">Integrase catalytic domain-containing protein</fullName>
    </recommendedName>
</protein>